<name>A0ABN7HGW6_9BURK</name>
<evidence type="ECO:0000313" key="2">
    <source>
        <dbReference type="EMBL" id="CAD6517985.1"/>
    </source>
</evidence>
<accession>A0ABN7HGW6</accession>
<dbReference type="EMBL" id="CAJHCP010000002">
    <property type="protein sequence ID" value="CAD6517985.1"/>
    <property type="molecule type" value="Genomic_DNA"/>
</dbReference>
<keyword evidence="3" id="KW-1185">Reference proteome</keyword>
<proteinExistence type="predicted"/>
<dbReference type="RefSeq" id="WP_201641190.1">
    <property type="nucleotide sequence ID" value="NZ_CAJHCP010000002.1"/>
</dbReference>
<sequence length="220" mass="23433">MRSRAPLSDPVRRGQHVADEISSTIVAVKSTSERGRAESIRDVVDAYRRLYGSVQRFVLMLTDDQLNFASVGTSGSHSLNQLLSILADQARAASFVRLRDLKATIEDARPAEQLRDAIFSDASSNDVAALRKVVTELERLDAAFVGLCVGHVLEQHARATGADAAALAGQRTLARRRVSAAVANGATMPPGASAQAHASASASAKPRKVRAEPELARVPD</sequence>
<feature type="compositionally biased region" description="Basic and acidic residues" evidence="1">
    <location>
        <begin position="209"/>
        <end position="220"/>
    </location>
</feature>
<feature type="compositionally biased region" description="Low complexity" evidence="1">
    <location>
        <begin position="192"/>
        <end position="204"/>
    </location>
</feature>
<dbReference type="Proteomes" id="UP000598032">
    <property type="component" value="Unassembled WGS sequence"/>
</dbReference>
<organism evidence="2 3">
    <name type="scientific">Paraburkholderia metrosideri</name>
    <dbReference type="NCBI Taxonomy" id="580937"/>
    <lineage>
        <taxon>Bacteria</taxon>
        <taxon>Pseudomonadati</taxon>
        <taxon>Pseudomonadota</taxon>
        <taxon>Betaproteobacteria</taxon>
        <taxon>Burkholderiales</taxon>
        <taxon>Burkholderiaceae</taxon>
        <taxon>Paraburkholderia</taxon>
    </lineage>
</organism>
<evidence type="ECO:0000313" key="3">
    <source>
        <dbReference type="Proteomes" id="UP000598032"/>
    </source>
</evidence>
<feature type="region of interest" description="Disordered" evidence="1">
    <location>
        <begin position="184"/>
        <end position="220"/>
    </location>
</feature>
<gene>
    <name evidence="2" type="ORF">LMG28140_01019</name>
</gene>
<reference evidence="2 3" key="1">
    <citation type="submission" date="2020-10" db="EMBL/GenBank/DDBJ databases">
        <authorList>
            <person name="Peeters C."/>
        </authorList>
    </citation>
    <scope>NUCLEOTIDE SEQUENCE [LARGE SCALE GENOMIC DNA]</scope>
    <source>
        <strain evidence="2 3">LMG 28140</strain>
    </source>
</reference>
<protein>
    <submittedName>
        <fullName evidence="2">Uncharacterized protein</fullName>
    </submittedName>
</protein>
<evidence type="ECO:0000256" key="1">
    <source>
        <dbReference type="SAM" id="MobiDB-lite"/>
    </source>
</evidence>
<comment type="caution">
    <text evidence="2">The sequence shown here is derived from an EMBL/GenBank/DDBJ whole genome shotgun (WGS) entry which is preliminary data.</text>
</comment>